<dbReference type="Pfam" id="PF08398">
    <property type="entry name" value="Phospholip_A2_4"/>
    <property type="match status" value="1"/>
</dbReference>
<protein>
    <recommendedName>
        <fullName evidence="1">Phospholipase A2-like domain-containing protein</fullName>
    </recommendedName>
</protein>
<dbReference type="EMBL" id="BAAACZ010000011">
    <property type="protein sequence ID" value="GAA0462353.1"/>
    <property type="molecule type" value="Genomic_DNA"/>
</dbReference>
<reference evidence="2 3" key="1">
    <citation type="journal article" date="2019" name="Int. J. Syst. Evol. Microbiol.">
        <title>The Global Catalogue of Microorganisms (GCM) 10K type strain sequencing project: providing services to taxonomists for standard genome sequencing and annotation.</title>
        <authorList>
            <consortium name="The Broad Institute Genomics Platform"/>
            <consortium name="The Broad Institute Genome Sequencing Center for Infectious Disease"/>
            <person name="Wu L."/>
            <person name="Ma J."/>
        </authorList>
    </citation>
    <scope>NUCLEOTIDE SEQUENCE [LARGE SCALE GENOMIC DNA]</scope>
    <source>
        <strain evidence="2 3">JCM 14193</strain>
    </source>
</reference>
<keyword evidence="3" id="KW-1185">Reference proteome</keyword>
<dbReference type="SUPFAM" id="SSF48619">
    <property type="entry name" value="Phospholipase A2, PLA2"/>
    <property type="match status" value="1"/>
</dbReference>
<organism evidence="2 3">
    <name type="scientific">Alkalibacillus silvisoli</name>
    <dbReference type="NCBI Taxonomy" id="392823"/>
    <lineage>
        <taxon>Bacteria</taxon>
        <taxon>Bacillati</taxon>
        <taxon>Bacillota</taxon>
        <taxon>Bacilli</taxon>
        <taxon>Bacillales</taxon>
        <taxon>Bacillaceae</taxon>
        <taxon>Alkalibacillus</taxon>
    </lineage>
</organism>
<dbReference type="RefSeq" id="WP_343783178.1">
    <property type="nucleotide sequence ID" value="NZ_BAAACZ010000011.1"/>
</dbReference>
<name>A0ABN0ZY35_9BACI</name>
<gene>
    <name evidence="2" type="ORF">GCM10008935_17370</name>
</gene>
<dbReference type="InterPro" id="IPR036444">
    <property type="entry name" value="PLipase_A2_dom_sf"/>
</dbReference>
<dbReference type="Proteomes" id="UP001500740">
    <property type="component" value="Unassembled WGS sequence"/>
</dbReference>
<proteinExistence type="predicted"/>
<sequence>MGFCLLGYRYCGPGCSGPGAPVNRIDRACKAHDDCYRRRSHSKKQCDEAFIRRLDLIKQQSNYEGRHARLIRDVMSIRLKFYW</sequence>
<evidence type="ECO:0000313" key="3">
    <source>
        <dbReference type="Proteomes" id="UP001500740"/>
    </source>
</evidence>
<feature type="domain" description="Phospholipase A2-like" evidence="1">
    <location>
        <begin position="2"/>
        <end position="76"/>
    </location>
</feature>
<evidence type="ECO:0000313" key="2">
    <source>
        <dbReference type="EMBL" id="GAA0462353.1"/>
    </source>
</evidence>
<dbReference type="InterPro" id="IPR013607">
    <property type="entry name" value="Phospholipase_A2-like"/>
</dbReference>
<evidence type="ECO:0000259" key="1">
    <source>
        <dbReference type="Pfam" id="PF08398"/>
    </source>
</evidence>
<accession>A0ABN0ZY35</accession>
<dbReference type="Gene3D" id="1.20.90.10">
    <property type="entry name" value="Phospholipase A2 domain"/>
    <property type="match status" value="1"/>
</dbReference>
<comment type="caution">
    <text evidence="2">The sequence shown here is derived from an EMBL/GenBank/DDBJ whole genome shotgun (WGS) entry which is preliminary data.</text>
</comment>